<dbReference type="Proteomes" id="UP001172155">
    <property type="component" value="Unassembled WGS sequence"/>
</dbReference>
<evidence type="ECO:0000256" key="2">
    <source>
        <dbReference type="SAM" id="SignalP"/>
    </source>
</evidence>
<feature type="compositionally biased region" description="Low complexity" evidence="1">
    <location>
        <begin position="19"/>
        <end position="33"/>
    </location>
</feature>
<reference evidence="3" key="1">
    <citation type="submission" date="2023-06" db="EMBL/GenBank/DDBJ databases">
        <title>Genome-scale phylogeny and comparative genomics of the fungal order Sordariales.</title>
        <authorList>
            <consortium name="Lawrence Berkeley National Laboratory"/>
            <person name="Hensen N."/>
            <person name="Bonometti L."/>
            <person name="Westerberg I."/>
            <person name="Brannstrom I.O."/>
            <person name="Guillou S."/>
            <person name="Cros-Aarteil S."/>
            <person name="Calhoun S."/>
            <person name="Haridas S."/>
            <person name="Kuo A."/>
            <person name="Mondo S."/>
            <person name="Pangilinan J."/>
            <person name="Riley R."/>
            <person name="LaButti K."/>
            <person name="Andreopoulos B."/>
            <person name="Lipzen A."/>
            <person name="Chen C."/>
            <person name="Yanf M."/>
            <person name="Daum C."/>
            <person name="Ng V."/>
            <person name="Clum A."/>
            <person name="Steindorff A."/>
            <person name="Ohm R."/>
            <person name="Martin F."/>
            <person name="Silar P."/>
            <person name="Natvig D."/>
            <person name="Lalanne C."/>
            <person name="Gautier V."/>
            <person name="Ament-velasquez S.L."/>
            <person name="Kruys A."/>
            <person name="Hutchinson M.I."/>
            <person name="Powell A.J."/>
            <person name="Barry K."/>
            <person name="Miller A.N."/>
            <person name="Grigoriev I.V."/>
            <person name="Debuchy R."/>
            <person name="Gladieux P."/>
            <person name="Thoren M.H."/>
            <person name="Johannesson H."/>
        </authorList>
    </citation>
    <scope>NUCLEOTIDE SEQUENCE</scope>
    <source>
        <strain evidence="3">SMH3187-1</strain>
    </source>
</reference>
<evidence type="ECO:0000256" key="1">
    <source>
        <dbReference type="SAM" id="MobiDB-lite"/>
    </source>
</evidence>
<feature type="compositionally biased region" description="Basic and acidic residues" evidence="1">
    <location>
        <begin position="59"/>
        <end position="69"/>
    </location>
</feature>
<evidence type="ECO:0000313" key="3">
    <source>
        <dbReference type="EMBL" id="KAK0755070.1"/>
    </source>
</evidence>
<organism evidence="3 4">
    <name type="scientific">Schizothecium vesticola</name>
    <dbReference type="NCBI Taxonomy" id="314040"/>
    <lineage>
        <taxon>Eukaryota</taxon>
        <taxon>Fungi</taxon>
        <taxon>Dikarya</taxon>
        <taxon>Ascomycota</taxon>
        <taxon>Pezizomycotina</taxon>
        <taxon>Sordariomycetes</taxon>
        <taxon>Sordariomycetidae</taxon>
        <taxon>Sordariales</taxon>
        <taxon>Schizotheciaceae</taxon>
        <taxon>Schizothecium</taxon>
    </lineage>
</organism>
<keyword evidence="2" id="KW-0732">Signal</keyword>
<accession>A0AA40KDM5</accession>
<feature type="region of interest" description="Disordered" evidence="1">
    <location>
        <begin position="19"/>
        <end position="39"/>
    </location>
</feature>
<feature type="chain" id="PRO_5041437445" description="Secreted protein" evidence="2">
    <location>
        <begin position="24"/>
        <end position="117"/>
    </location>
</feature>
<dbReference type="AlphaFoldDB" id="A0AA40KDM5"/>
<feature type="signal peptide" evidence="2">
    <location>
        <begin position="1"/>
        <end position="23"/>
    </location>
</feature>
<evidence type="ECO:0000313" key="4">
    <source>
        <dbReference type="Proteomes" id="UP001172155"/>
    </source>
</evidence>
<name>A0AA40KDM5_9PEZI</name>
<gene>
    <name evidence="3" type="ORF">B0T18DRAFT_400629</name>
</gene>
<comment type="caution">
    <text evidence="3">The sequence shown here is derived from an EMBL/GenBank/DDBJ whole genome shotgun (WGS) entry which is preliminary data.</text>
</comment>
<sequence>MTFTASAASALIFVAVGPAATTASPTSTSPAAACPGDATMKNTVGVCGHPVTRRSSCTRTEKAALARRRDAPRRRSATNTGCGTKEGERSRCVTSSPAGTDTVARASEALSRAMGRR</sequence>
<feature type="region of interest" description="Disordered" evidence="1">
    <location>
        <begin position="58"/>
        <end position="117"/>
    </location>
</feature>
<dbReference type="EMBL" id="JAUKUD010000001">
    <property type="protein sequence ID" value="KAK0755070.1"/>
    <property type="molecule type" value="Genomic_DNA"/>
</dbReference>
<protein>
    <recommendedName>
        <fullName evidence="5">Secreted protein</fullName>
    </recommendedName>
</protein>
<proteinExistence type="predicted"/>
<evidence type="ECO:0008006" key="5">
    <source>
        <dbReference type="Google" id="ProtNLM"/>
    </source>
</evidence>
<keyword evidence="4" id="KW-1185">Reference proteome</keyword>